<dbReference type="InterPro" id="IPR003660">
    <property type="entry name" value="HAMP_dom"/>
</dbReference>
<feature type="transmembrane region" description="Helical" evidence="6">
    <location>
        <begin position="243"/>
        <end position="262"/>
    </location>
</feature>
<dbReference type="SMART" id="SM00304">
    <property type="entry name" value="HAMP"/>
    <property type="match status" value="1"/>
</dbReference>
<dbReference type="GO" id="GO:0004888">
    <property type="term" value="F:transmembrane signaling receptor activity"/>
    <property type="evidence" value="ECO:0007669"/>
    <property type="project" value="InterPro"/>
</dbReference>
<feature type="domain" description="Methyl-accepting transducer" evidence="7">
    <location>
        <begin position="320"/>
        <end position="563"/>
    </location>
</feature>
<name>A0A5B8C6M3_9MICO</name>
<evidence type="ECO:0000256" key="3">
    <source>
        <dbReference type="ARBA" id="ARBA00023224"/>
    </source>
</evidence>
<evidence type="ECO:0000259" key="8">
    <source>
        <dbReference type="PROSITE" id="PS50885"/>
    </source>
</evidence>
<evidence type="ECO:0000313" key="10">
    <source>
        <dbReference type="Proteomes" id="UP000314616"/>
    </source>
</evidence>
<dbReference type="GO" id="GO:0006935">
    <property type="term" value="P:chemotaxis"/>
    <property type="evidence" value="ECO:0007669"/>
    <property type="project" value="InterPro"/>
</dbReference>
<keyword evidence="3 5" id="KW-0807">Transducer</keyword>
<reference evidence="9 10" key="1">
    <citation type="submission" date="2019-05" db="EMBL/GenBank/DDBJ databases">
        <title>Georgenia *** sp. nov., and Georgenia *** sp. nov., isolated from the intestinal contents of plateau pika (Ochotona curzoniae) in the Qinghai-Tibet plateau of China.</title>
        <authorList>
            <person name="Tian Z."/>
        </authorList>
    </citation>
    <scope>NUCLEOTIDE SEQUENCE [LARGE SCALE GENOMIC DNA]</scope>
    <source>
        <strain evidence="9 10">Z443</strain>
    </source>
</reference>
<accession>A0A5B8C6M3</accession>
<evidence type="ECO:0000256" key="1">
    <source>
        <dbReference type="ARBA" id="ARBA00022692"/>
    </source>
</evidence>
<evidence type="ECO:0000256" key="6">
    <source>
        <dbReference type="SAM" id="Phobius"/>
    </source>
</evidence>
<protein>
    <submittedName>
        <fullName evidence="9">Methyl-accepting chemotaxis protein</fullName>
    </submittedName>
</protein>
<dbReference type="InterPro" id="IPR004089">
    <property type="entry name" value="MCPsignal_dom"/>
</dbReference>
<dbReference type="PANTHER" id="PTHR32089">
    <property type="entry name" value="METHYL-ACCEPTING CHEMOTAXIS PROTEIN MCPB"/>
    <property type="match status" value="1"/>
</dbReference>
<dbReference type="EMBL" id="CP040915">
    <property type="protein sequence ID" value="QDC26058.1"/>
    <property type="molecule type" value="Genomic_DNA"/>
</dbReference>
<dbReference type="PROSITE" id="PS50111">
    <property type="entry name" value="CHEMOTAXIS_TRANSDUC_2"/>
    <property type="match status" value="1"/>
</dbReference>
<evidence type="ECO:0000256" key="2">
    <source>
        <dbReference type="ARBA" id="ARBA00022989"/>
    </source>
</evidence>
<dbReference type="Pfam" id="PF00672">
    <property type="entry name" value="HAMP"/>
    <property type="match status" value="1"/>
</dbReference>
<gene>
    <name evidence="9" type="ORF">FE374_16830</name>
</gene>
<dbReference type="Proteomes" id="UP000314616">
    <property type="component" value="Chromosome"/>
</dbReference>
<dbReference type="PANTHER" id="PTHR32089:SF112">
    <property type="entry name" value="LYSOZYME-LIKE PROTEIN-RELATED"/>
    <property type="match status" value="1"/>
</dbReference>
<dbReference type="OrthoDB" id="9177152at2"/>
<evidence type="ECO:0000313" key="9">
    <source>
        <dbReference type="EMBL" id="QDC26058.1"/>
    </source>
</evidence>
<organism evidence="9 10">
    <name type="scientific">Georgenia yuyongxinii</name>
    <dbReference type="NCBI Taxonomy" id="2589797"/>
    <lineage>
        <taxon>Bacteria</taxon>
        <taxon>Bacillati</taxon>
        <taxon>Actinomycetota</taxon>
        <taxon>Actinomycetes</taxon>
        <taxon>Micrococcales</taxon>
        <taxon>Bogoriellaceae</taxon>
        <taxon>Georgenia</taxon>
    </lineage>
</organism>
<feature type="domain" description="HAMP" evidence="8">
    <location>
        <begin position="263"/>
        <end position="315"/>
    </location>
</feature>
<dbReference type="GO" id="GO:0016020">
    <property type="term" value="C:membrane"/>
    <property type="evidence" value="ECO:0007669"/>
    <property type="project" value="InterPro"/>
</dbReference>
<dbReference type="SUPFAM" id="SSF58104">
    <property type="entry name" value="Methyl-accepting chemotaxis protein (MCP) signaling domain"/>
    <property type="match status" value="1"/>
</dbReference>
<keyword evidence="1 6" id="KW-0812">Transmembrane</keyword>
<feature type="transmembrane region" description="Helical" evidence="6">
    <location>
        <begin position="66"/>
        <end position="86"/>
    </location>
</feature>
<evidence type="ECO:0000256" key="5">
    <source>
        <dbReference type="PROSITE-ProRule" id="PRU00284"/>
    </source>
</evidence>
<evidence type="ECO:0000256" key="4">
    <source>
        <dbReference type="ARBA" id="ARBA00029447"/>
    </source>
</evidence>
<comment type="similarity">
    <text evidence="4">Belongs to the methyl-accepting chemotaxis (MCP) protein family.</text>
</comment>
<dbReference type="InterPro" id="IPR004090">
    <property type="entry name" value="Chemotax_Me-accpt_rcpt"/>
</dbReference>
<dbReference type="Pfam" id="PF00015">
    <property type="entry name" value="MCPsignal"/>
    <property type="match status" value="1"/>
</dbReference>
<dbReference type="SMART" id="SM00283">
    <property type="entry name" value="MA"/>
    <property type="match status" value="1"/>
</dbReference>
<evidence type="ECO:0000259" key="7">
    <source>
        <dbReference type="PROSITE" id="PS50111"/>
    </source>
</evidence>
<dbReference type="PROSITE" id="PS50885">
    <property type="entry name" value="HAMP"/>
    <property type="match status" value="1"/>
</dbReference>
<dbReference type="AlphaFoldDB" id="A0A5B8C6M3"/>
<dbReference type="Gene3D" id="1.10.287.950">
    <property type="entry name" value="Methyl-accepting chemotaxis protein"/>
    <property type="match status" value="1"/>
</dbReference>
<keyword evidence="6" id="KW-0472">Membrane</keyword>
<sequence length="578" mass="60272">MGVAAGSMSDRTACLALDGEGNMADAATAVRPMPLRGRYQTRDRAEGRGRGRARAWFANRPIGRKIISAVGILGIVALTMAALGILNVRGLAGAMDDQYHFSTASVLDLVSAERLFTESRTQALALPMRSPVTVEQHLVELDERAAVTLERLEVYRPTAANPSLVDPIRTALEAYHGAVRTGWAEHVRSGDGAATEAYFERTLHPLAQNVSDLIRSSLIAEDDYATDAMEDGAAQATRAERNLVVALIVGLATSGLIATLIVRQITRTVRTVGASVAALGRGDLTALPEVGARDELGHMAASLGASMRQLGRTMAAVSQTAQAVATAAEELSAGSTHVAAGAAEASAQVGVVASATEQISHNVQSAAAGAEQMEVSIRQIAHNAAEAAKVAAQATEHAAATNGVITRLGESSQEIGDVVKVITAIAEQTNLLALNAAIEAARAGEVGKGFAVVASEVKELAHETARATESIARRIEAIQAQTGVAVGAIGRISEVVGQINDYQMTIASAVEEQTVTTNAMSRSFAEAATGAREIAQNITGVATAARTTSDVTGHMEASTDELARMSDELRERVSVFRF</sequence>
<proteinExistence type="inferred from homology"/>
<dbReference type="KEGG" id="gyu:FE374_16830"/>
<keyword evidence="2 6" id="KW-1133">Transmembrane helix</keyword>
<dbReference type="GO" id="GO:0007165">
    <property type="term" value="P:signal transduction"/>
    <property type="evidence" value="ECO:0007669"/>
    <property type="project" value="UniProtKB-KW"/>
</dbReference>
<dbReference type="PRINTS" id="PR00260">
    <property type="entry name" value="CHEMTRNSDUCR"/>
</dbReference>